<evidence type="ECO:0008006" key="4">
    <source>
        <dbReference type="Google" id="ProtNLM"/>
    </source>
</evidence>
<proteinExistence type="predicted"/>
<sequence>MTSRFKKNLFSKTDKAKWHWSAKWLISLGILAATSVGFSTSIYLTHQAYLQDRTEAAFDPVQARLARIEQSGATNASGGGYLLVLARLMIQI</sequence>
<comment type="caution">
    <text evidence="2">The sequence shown here is derived from an EMBL/GenBank/DDBJ whole genome shotgun (WGS) entry which is preliminary data.</text>
</comment>
<keyword evidence="3" id="KW-1185">Reference proteome</keyword>
<protein>
    <recommendedName>
        <fullName evidence="4">Methyl-accepting chemotaxis protein</fullName>
    </recommendedName>
</protein>
<keyword evidence="1" id="KW-0472">Membrane</keyword>
<feature type="transmembrane region" description="Helical" evidence="1">
    <location>
        <begin position="21"/>
        <end position="44"/>
    </location>
</feature>
<dbReference type="EMBL" id="JAUSWO010000001">
    <property type="protein sequence ID" value="MDQ0514373.1"/>
    <property type="molecule type" value="Genomic_DNA"/>
</dbReference>
<keyword evidence="1" id="KW-1133">Transmembrane helix</keyword>
<accession>A0ABU0M099</accession>
<name>A0ABU0M099_9BACT</name>
<evidence type="ECO:0000313" key="2">
    <source>
        <dbReference type="EMBL" id="MDQ0514373.1"/>
    </source>
</evidence>
<organism evidence="2 3">
    <name type="scientific">Mycoplasmoides fastidiosum</name>
    <dbReference type="NCBI Taxonomy" id="92758"/>
    <lineage>
        <taxon>Bacteria</taxon>
        <taxon>Bacillati</taxon>
        <taxon>Mycoplasmatota</taxon>
        <taxon>Mycoplasmoidales</taxon>
        <taxon>Mycoplasmoidaceae</taxon>
        <taxon>Mycoplasmoides</taxon>
    </lineage>
</organism>
<gene>
    <name evidence="2" type="ORF">J2Z62_000811</name>
</gene>
<dbReference type="RefSeq" id="WP_256547753.1">
    <property type="nucleotide sequence ID" value="NZ_CP101809.1"/>
</dbReference>
<evidence type="ECO:0000256" key="1">
    <source>
        <dbReference type="SAM" id="Phobius"/>
    </source>
</evidence>
<evidence type="ECO:0000313" key="3">
    <source>
        <dbReference type="Proteomes" id="UP001240643"/>
    </source>
</evidence>
<dbReference type="Proteomes" id="UP001240643">
    <property type="component" value="Unassembled WGS sequence"/>
</dbReference>
<keyword evidence="1" id="KW-0812">Transmembrane</keyword>
<reference evidence="2" key="1">
    <citation type="submission" date="2023-07" db="EMBL/GenBank/DDBJ databases">
        <title>Genomic Encyclopedia of Type Strains, Phase IV (KMG-IV): sequencing the most valuable type-strain genomes for metagenomic binning, comparative biology and taxonomic classification.</title>
        <authorList>
            <person name="Goeker M."/>
        </authorList>
    </citation>
    <scope>NUCLEOTIDE SEQUENCE [LARGE SCALE GENOMIC DNA]</scope>
    <source>
        <strain evidence="2">DSM 21204</strain>
    </source>
</reference>